<comment type="caution">
    <text evidence="1">The sequence shown here is derived from an EMBL/GenBank/DDBJ whole genome shotgun (WGS) entry which is preliminary data.</text>
</comment>
<evidence type="ECO:0000313" key="1">
    <source>
        <dbReference type="EMBL" id="SDK85224.1"/>
    </source>
</evidence>
<organism evidence="1 2">
    <name type="scientific">Clostridium cochlearium</name>
    <dbReference type="NCBI Taxonomy" id="1494"/>
    <lineage>
        <taxon>Bacteria</taxon>
        <taxon>Bacillati</taxon>
        <taxon>Bacillota</taxon>
        <taxon>Clostridia</taxon>
        <taxon>Eubacteriales</taxon>
        <taxon>Clostridiaceae</taxon>
        <taxon>Clostridium</taxon>
    </lineage>
</organism>
<dbReference type="EMBL" id="FNGL01000001">
    <property type="protein sequence ID" value="SDK85224.1"/>
    <property type="molecule type" value="Genomic_DNA"/>
</dbReference>
<sequence length="37" mass="3983">MYIMGEKGMWLNSTAAPATVIDDEPLIATSKKKEGKG</sequence>
<proteinExistence type="predicted"/>
<protein>
    <submittedName>
        <fullName evidence="1">Uncharacterized protein</fullName>
    </submittedName>
</protein>
<name>A0ABY0QIC0_CLOCO</name>
<dbReference type="Proteomes" id="UP000198811">
    <property type="component" value="Unassembled WGS sequence"/>
</dbReference>
<evidence type="ECO:0000313" key="2">
    <source>
        <dbReference type="Proteomes" id="UP000198811"/>
    </source>
</evidence>
<gene>
    <name evidence="1" type="ORF">SAMN05216497_101258</name>
</gene>
<reference evidence="1 2" key="1">
    <citation type="submission" date="2016-10" db="EMBL/GenBank/DDBJ databases">
        <authorList>
            <person name="Varghese N."/>
            <person name="Submissions S."/>
        </authorList>
    </citation>
    <scope>NUCLEOTIDE SEQUENCE [LARGE SCALE GENOMIC DNA]</scope>
    <source>
        <strain evidence="1 2">NLAE-zl-C224</strain>
    </source>
</reference>
<keyword evidence="2" id="KW-1185">Reference proteome</keyword>
<accession>A0ABY0QIC0</accession>